<keyword evidence="5" id="KW-1185">Reference proteome</keyword>
<dbReference type="RefSeq" id="WP_077970080.1">
    <property type="nucleotide sequence ID" value="NZ_CP045178.1"/>
</dbReference>
<keyword evidence="2" id="KW-1133">Transmembrane helix</keyword>
<gene>
    <name evidence="4" type="ORF">B1H18_21535</name>
</gene>
<dbReference type="Pfam" id="PF14200">
    <property type="entry name" value="RicinB_lectin_2"/>
    <property type="match status" value="1"/>
</dbReference>
<feature type="transmembrane region" description="Helical" evidence="2">
    <location>
        <begin position="38"/>
        <end position="59"/>
    </location>
</feature>
<organism evidence="4 5">
    <name type="scientific">Streptomyces tsukubensis</name>
    <dbReference type="NCBI Taxonomy" id="83656"/>
    <lineage>
        <taxon>Bacteria</taxon>
        <taxon>Bacillati</taxon>
        <taxon>Actinomycetota</taxon>
        <taxon>Actinomycetes</taxon>
        <taxon>Kitasatosporales</taxon>
        <taxon>Streptomycetaceae</taxon>
        <taxon>Streptomyces</taxon>
    </lineage>
</organism>
<name>A0A1V4A514_9ACTN</name>
<feature type="compositionally biased region" description="Basic and acidic residues" evidence="1">
    <location>
        <begin position="65"/>
        <end position="82"/>
    </location>
</feature>
<evidence type="ECO:0000313" key="4">
    <source>
        <dbReference type="EMBL" id="OON76206.1"/>
    </source>
</evidence>
<protein>
    <recommendedName>
        <fullName evidence="3">Ricin B lectin domain-containing protein</fullName>
    </recommendedName>
</protein>
<dbReference type="PROSITE" id="PS50231">
    <property type="entry name" value="RICIN_B_LECTIN"/>
    <property type="match status" value="1"/>
</dbReference>
<feature type="compositionally biased region" description="Basic and acidic residues" evidence="1">
    <location>
        <begin position="7"/>
        <end position="20"/>
    </location>
</feature>
<dbReference type="EMBL" id="MVFC01000019">
    <property type="protein sequence ID" value="OON76206.1"/>
    <property type="molecule type" value="Genomic_DNA"/>
</dbReference>
<sequence>MSEAQSEDEKRRERARRVDALSDAARQPGEGPRFGTRVAGAIAVLALAAGATLGVGAWHSYQNESDQKKAEAAKLQAKEVAAHQDISPSPSPSESKKEKKKQEIATQPQSVGGGPAAEPQKESEKPADGATKKPKETVEKPEAKVKLTPKANMAAEGFSRVVLANKSTRMCADLPGADGHPEGDGMVDQYPCDASDNDNQLWNVTVSHAGVGPGGTDLVLIANVKDGLCLDLPYYGAQDVGARVQEHACTSSMQDNQQWRFEDMPDGSKRIHNYASKGLCLKVAYDGLDRVNTPLTIGDCQAPSAEWFLRR</sequence>
<proteinExistence type="predicted"/>
<accession>A0A1V4A514</accession>
<dbReference type="InterPro" id="IPR035992">
    <property type="entry name" value="Ricin_B-like_lectins"/>
</dbReference>
<feature type="region of interest" description="Disordered" evidence="1">
    <location>
        <begin position="62"/>
        <end position="148"/>
    </location>
</feature>
<dbReference type="InterPro" id="IPR000772">
    <property type="entry name" value="Ricin_B_lectin"/>
</dbReference>
<evidence type="ECO:0000313" key="5">
    <source>
        <dbReference type="Proteomes" id="UP000190539"/>
    </source>
</evidence>
<feature type="domain" description="Ricin B lectin" evidence="3">
    <location>
        <begin position="158"/>
        <end position="310"/>
    </location>
</feature>
<dbReference type="Proteomes" id="UP000190539">
    <property type="component" value="Unassembled WGS sequence"/>
</dbReference>
<keyword evidence="2" id="KW-0812">Transmembrane</keyword>
<dbReference type="AlphaFoldDB" id="A0A1V4A514"/>
<evidence type="ECO:0000256" key="2">
    <source>
        <dbReference type="SAM" id="Phobius"/>
    </source>
</evidence>
<reference evidence="4 5" key="1">
    <citation type="submission" date="2017-02" db="EMBL/GenBank/DDBJ databases">
        <title>Draft Genome Sequence of Streptomyces tsukubaensis F601, a Producer of the immunosuppressant tacrolimus FK506.</title>
        <authorList>
            <person name="Zong G."/>
            <person name="Zhong C."/>
            <person name="Fu J."/>
            <person name="Qin R."/>
            <person name="Cao G."/>
        </authorList>
    </citation>
    <scope>NUCLEOTIDE SEQUENCE [LARGE SCALE GENOMIC DNA]</scope>
    <source>
        <strain evidence="4 5">F601</strain>
    </source>
</reference>
<dbReference type="SMART" id="SM00458">
    <property type="entry name" value="RICIN"/>
    <property type="match status" value="1"/>
</dbReference>
<dbReference type="STRING" id="83656.B1H18_21535"/>
<feature type="region of interest" description="Disordered" evidence="1">
    <location>
        <begin position="1"/>
        <end position="35"/>
    </location>
</feature>
<keyword evidence="2" id="KW-0472">Membrane</keyword>
<evidence type="ECO:0000259" key="3">
    <source>
        <dbReference type="SMART" id="SM00458"/>
    </source>
</evidence>
<feature type="compositionally biased region" description="Basic and acidic residues" evidence="1">
    <location>
        <begin position="119"/>
        <end position="145"/>
    </location>
</feature>
<comment type="caution">
    <text evidence="4">The sequence shown here is derived from an EMBL/GenBank/DDBJ whole genome shotgun (WGS) entry which is preliminary data.</text>
</comment>
<dbReference type="Gene3D" id="2.80.10.50">
    <property type="match status" value="1"/>
</dbReference>
<dbReference type="CDD" id="cd00161">
    <property type="entry name" value="beta-trefoil_Ricin-like"/>
    <property type="match status" value="1"/>
</dbReference>
<feature type="compositionally biased region" description="Basic and acidic residues" evidence="1">
    <location>
        <begin position="94"/>
        <end position="103"/>
    </location>
</feature>
<evidence type="ECO:0000256" key="1">
    <source>
        <dbReference type="SAM" id="MobiDB-lite"/>
    </source>
</evidence>
<dbReference type="OrthoDB" id="3444343at2"/>
<dbReference type="SUPFAM" id="SSF50370">
    <property type="entry name" value="Ricin B-like lectins"/>
    <property type="match status" value="1"/>
</dbReference>